<dbReference type="OrthoDB" id="836972at2"/>
<sequence length="196" mass="21475">MKKSFSILIIALITFACINGDEDLKVGTQLLTNTDFSRSDSSVSPWSSITPRGFITGVSRDNFRSGNQSIFIESTDSLSTESAIWKQSYSGVMPGPGQRLRLRAFIKGDNITSNGSVSNVFISIRAFPVEDSGGTTIGRFASTQNLISVNGTFDWEPLEVALPNVPSEIDHIIVYLVMSQRTFGKVYFDDVTLTVE</sequence>
<evidence type="ECO:0000313" key="2">
    <source>
        <dbReference type="Proteomes" id="UP000238157"/>
    </source>
</evidence>
<name>A0A2T0WVS7_9BACT</name>
<dbReference type="Gene3D" id="2.60.120.260">
    <property type="entry name" value="Galactose-binding domain-like"/>
    <property type="match status" value="1"/>
</dbReference>
<gene>
    <name evidence="1" type="ORF">CLW00_101462</name>
</gene>
<reference evidence="1 2" key="1">
    <citation type="submission" date="2018-03" db="EMBL/GenBank/DDBJ databases">
        <title>Genomic Encyclopedia of Archaeal and Bacterial Type Strains, Phase II (KMG-II): from individual species to whole genera.</title>
        <authorList>
            <person name="Goeker M."/>
        </authorList>
    </citation>
    <scope>NUCLEOTIDE SEQUENCE [LARGE SCALE GENOMIC DNA]</scope>
    <source>
        <strain evidence="1 2">DSM 27929</strain>
    </source>
</reference>
<evidence type="ECO:0000313" key="1">
    <source>
        <dbReference type="EMBL" id="PRY90796.1"/>
    </source>
</evidence>
<organism evidence="1 2">
    <name type="scientific">Mongoliibacter ruber</name>
    <dbReference type="NCBI Taxonomy" id="1750599"/>
    <lineage>
        <taxon>Bacteria</taxon>
        <taxon>Pseudomonadati</taxon>
        <taxon>Bacteroidota</taxon>
        <taxon>Cytophagia</taxon>
        <taxon>Cytophagales</taxon>
        <taxon>Cyclobacteriaceae</taxon>
        <taxon>Mongoliibacter</taxon>
    </lineage>
</organism>
<accession>A0A2T0WVS7</accession>
<protein>
    <recommendedName>
        <fullName evidence="3">Carbohydrate binding protein</fullName>
    </recommendedName>
</protein>
<dbReference type="RefSeq" id="WP_106132007.1">
    <property type="nucleotide sequence ID" value="NZ_PVTR01000001.1"/>
</dbReference>
<evidence type="ECO:0008006" key="3">
    <source>
        <dbReference type="Google" id="ProtNLM"/>
    </source>
</evidence>
<comment type="caution">
    <text evidence="1">The sequence shown here is derived from an EMBL/GenBank/DDBJ whole genome shotgun (WGS) entry which is preliminary data.</text>
</comment>
<dbReference type="AlphaFoldDB" id="A0A2T0WVS7"/>
<dbReference type="Proteomes" id="UP000238157">
    <property type="component" value="Unassembled WGS sequence"/>
</dbReference>
<dbReference type="EMBL" id="PVTR01000001">
    <property type="protein sequence ID" value="PRY90796.1"/>
    <property type="molecule type" value="Genomic_DNA"/>
</dbReference>
<proteinExistence type="predicted"/>
<keyword evidence="2" id="KW-1185">Reference proteome</keyword>
<dbReference type="PROSITE" id="PS51257">
    <property type="entry name" value="PROKAR_LIPOPROTEIN"/>
    <property type="match status" value="1"/>
</dbReference>